<dbReference type="Proteomes" id="UP000245206">
    <property type="component" value="Unassembled WGS sequence"/>
</dbReference>
<protein>
    <recommendedName>
        <fullName evidence="4">VOC domain-containing protein</fullName>
    </recommendedName>
</protein>
<dbReference type="AlphaFoldDB" id="A0A2P2DHF8"/>
<dbReference type="RefSeq" id="WP_108961067.1">
    <property type="nucleotide sequence ID" value="NZ_BFAZ01000010.1"/>
</dbReference>
<dbReference type="OrthoDB" id="341541at2"/>
<evidence type="ECO:0000313" key="2">
    <source>
        <dbReference type="EMBL" id="GBF44077.1"/>
    </source>
</evidence>
<reference evidence="3" key="1">
    <citation type="journal article" date="2019" name="Microbiol. Immunol.">
        <title>Molecular and phenotypic characterization of Leptospira johnsonii sp. nov., Leptospira ellinghausenii sp. nov. and Leptospira ryugenii sp. nov. isolated from soil and water in Japan.</title>
        <authorList>
            <person name="Masuzawa T."/>
            <person name="Saito M."/>
            <person name="Nakao R."/>
            <person name="Nikaido Y."/>
            <person name="Matsumoto M."/>
            <person name="Ogawa M."/>
            <person name="Yokoyama M."/>
            <person name="Hidaka Y."/>
            <person name="Tomita J."/>
            <person name="Sakakibara K."/>
            <person name="Suzuki K."/>
            <person name="Yasuda S."/>
            <person name="Sato H."/>
            <person name="Yamaguchi M."/>
            <person name="Yoshida S.I."/>
            <person name="Koizumi N."/>
            <person name="Kawamura Y."/>
        </authorList>
    </citation>
    <scope>NUCLEOTIDE SEQUENCE [LARGE SCALE GENOMIC DNA]</scope>
    <source>
        <strain evidence="3">E18</strain>
    </source>
</reference>
<dbReference type="EMBL" id="BFAZ01000010">
    <property type="protein sequence ID" value="GBF44077.1"/>
    <property type="molecule type" value="Genomic_DNA"/>
</dbReference>
<dbReference type="SUPFAM" id="SSF54593">
    <property type="entry name" value="Glyoxalase/Bleomycin resistance protein/Dihydroxybiphenyl dioxygenase"/>
    <property type="match status" value="1"/>
</dbReference>
<gene>
    <name evidence="2" type="ORF">LPTSP2_33800</name>
</gene>
<dbReference type="CDD" id="cd06587">
    <property type="entry name" value="VOC"/>
    <property type="match status" value="1"/>
</dbReference>
<evidence type="ECO:0000313" key="3">
    <source>
        <dbReference type="Proteomes" id="UP000245206"/>
    </source>
</evidence>
<keyword evidence="3" id="KW-1185">Reference proteome</keyword>
<accession>A0A2P2DHF8</accession>
<dbReference type="InterPro" id="IPR029068">
    <property type="entry name" value="Glyas_Bleomycin-R_OHBP_Dase"/>
</dbReference>
<feature type="region of interest" description="Disordered" evidence="1">
    <location>
        <begin position="99"/>
        <end position="118"/>
    </location>
</feature>
<sequence length="118" mass="13337">MIHHIAIGTTHPSQLAAFYLKIPGSTLIKEHFYESGSIRSVWIQFGSILLMLEDGKRESPKNLVFTLETSKVAEWKEFLRSITIISRTDFTLYFQDPDGNGLGVSTYPEKLSPSLEMS</sequence>
<dbReference type="Gene3D" id="3.10.180.10">
    <property type="entry name" value="2,3-Dihydroxybiphenyl 1,2-Dioxygenase, domain 1"/>
    <property type="match status" value="1"/>
</dbReference>
<evidence type="ECO:0000256" key="1">
    <source>
        <dbReference type="SAM" id="MobiDB-lite"/>
    </source>
</evidence>
<name>A0A2P2DHF8_9LEPT</name>
<comment type="caution">
    <text evidence="2">The sequence shown here is derived from an EMBL/GenBank/DDBJ whole genome shotgun (WGS) entry which is preliminary data.</text>
</comment>
<organism evidence="2 3">
    <name type="scientific">Leptospira ellinghausenii</name>
    <dbReference type="NCBI Taxonomy" id="1917822"/>
    <lineage>
        <taxon>Bacteria</taxon>
        <taxon>Pseudomonadati</taxon>
        <taxon>Spirochaetota</taxon>
        <taxon>Spirochaetia</taxon>
        <taxon>Leptospirales</taxon>
        <taxon>Leptospiraceae</taxon>
        <taxon>Leptospira</taxon>
    </lineage>
</organism>
<evidence type="ECO:0008006" key="4">
    <source>
        <dbReference type="Google" id="ProtNLM"/>
    </source>
</evidence>
<proteinExistence type="predicted"/>